<dbReference type="Proteomes" id="UP000438983">
    <property type="component" value="Chromosome"/>
</dbReference>
<reference evidence="2 3" key="1">
    <citation type="submission" date="2019-12" db="EMBL/GenBank/DDBJ databases">
        <title>Complete genome sequence of Pseudomonas stutzeri.</title>
        <authorList>
            <person name="Lim S.R."/>
            <person name="Kim J.H."/>
        </authorList>
    </citation>
    <scope>NUCLEOTIDE SEQUENCE [LARGE SCALE GENOMIC DNA]</scope>
    <source>
        <strain evidence="2 3">PM101005</strain>
    </source>
</reference>
<accession>A0A6I6LKD2</accession>
<feature type="domain" description="Antitoxin Xre/MbcA/ParS-like toxin-binding" evidence="1">
    <location>
        <begin position="105"/>
        <end position="154"/>
    </location>
</feature>
<dbReference type="AlphaFoldDB" id="A0A6I6LKD2"/>
<proteinExistence type="predicted"/>
<dbReference type="EMBL" id="CP046902">
    <property type="protein sequence ID" value="QGZ31054.1"/>
    <property type="molecule type" value="Genomic_DNA"/>
</dbReference>
<name>A0A6I6LKD2_STUST</name>
<dbReference type="InterPro" id="IPR024467">
    <property type="entry name" value="Xre/MbcA/ParS-like_toxin-bd"/>
</dbReference>
<protein>
    <submittedName>
        <fullName evidence="2">DUF2384 domain-containing protein</fullName>
    </submittedName>
</protein>
<dbReference type="InterPro" id="IPR011979">
    <property type="entry name" value="Antitox_Xre"/>
</dbReference>
<dbReference type="RefSeq" id="WP_158188536.1">
    <property type="nucleotide sequence ID" value="NZ_CP046902.1"/>
</dbReference>
<dbReference type="NCBIfam" id="TIGR02293">
    <property type="entry name" value="TAS_TIGR02293"/>
    <property type="match status" value="1"/>
</dbReference>
<evidence type="ECO:0000259" key="1">
    <source>
        <dbReference type="Pfam" id="PF09722"/>
    </source>
</evidence>
<sequence>MVNAARRADKTALAARKPTEYLLRSDPGLLSPTMVYKLTAEGFEMKDVQDMLSISDLYSAEKVLTRIVGKSARTIQRQSKGNQTVRLSSVQSAVAFQFATLLERATKVFGTQMLAEEWLGRPCRYLEGEIPLDVVSNPVGFQVVNDCLERIEYGVYQ</sequence>
<organism evidence="2 3">
    <name type="scientific">Stutzerimonas stutzeri</name>
    <name type="common">Pseudomonas stutzeri</name>
    <dbReference type="NCBI Taxonomy" id="316"/>
    <lineage>
        <taxon>Bacteria</taxon>
        <taxon>Pseudomonadati</taxon>
        <taxon>Pseudomonadota</taxon>
        <taxon>Gammaproteobacteria</taxon>
        <taxon>Pseudomonadales</taxon>
        <taxon>Pseudomonadaceae</taxon>
        <taxon>Stutzerimonas</taxon>
    </lineage>
</organism>
<dbReference type="OrthoDB" id="5918037at2"/>
<dbReference type="Pfam" id="PF09722">
    <property type="entry name" value="Xre_MbcA_ParS_C"/>
    <property type="match status" value="1"/>
</dbReference>
<evidence type="ECO:0000313" key="3">
    <source>
        <dbReference type="Proteomes" id="UP000438983"/>
    </source>
</evidence>
<evidence type="ECO:0000313" key="2">
    <source>
        <dbReference type="EMBL" id="QGZ31054.1"/>
    </source>
</evidence>
<gene>
    <name evidence="2" type="ORF">GQA94_13660</name>
</gene>